<evidence type="ECO:0000256" key="5">
    <source>
        <dbReference type="ARBA" id="ARBA00023136"/>
    </source>
</evidence>
<evidence type="ECO:0000256" key="3">
    <source>
        <dbReference type="ARBA" id="ARBA00022692"/>
    </source>
</evidence>
<evidence type="ECO:0000313" key="11">
    <source>
        <dbReference type="Proteomes" id="UP000064893"/>
    </source>
</evidence>
<evidence type="ECO:0000313" key="10">
    <source>
        <dbReference type="EMBL" id="ALO14928.1"/>
    </source>
</evidence>
<keyword evidence="3 7" id="KW-0812">Transmembrane</keyword>
<dbReference type="Proteomes" id="UP000064893">
    <property type="component" value="Chromosome"/>
</dbReference>
<dbReference type="PANTHER" id="PTHR30572">
    <property type="entry name" value="MEMBRANE COMPONENT OF TRANSPORTER-RELATED"/>
    <property type="match status" value="1"/>
</dbReference>
<keyword evidence="4 7" id="KW-1133">Transmembrane helix</keyword>
<comment type="subcellular location">
    <subcellularLocation>
        <location evidence="1">Cell membrane</location>
        <topology evidence="1">Multi-pass membrane protein</topology>
    </subcellularLocation>
</comment>
<dbReference type="OrthoDB" id="9770036at2"/>
<comment type="similarity">
    <text evidence="6">Belongs to the ABC-4 integral membrane protein family.</text>
</comment>
<feature type="transmembrane region" description="Helical" evidence="7">
    <location>
        <begin position="287"/>
        <end position="312"/>
    </location>
</feature>
<organism evidence="10 11">
    <name type="scientific">Salinivirga cyanobacteriivorans</name>
    <dbReference type="NCBI Taxonomy" id="1307839"/>
    <lineage>
        <taxon>Bacteria</taxon>
        <taxon>Pseudomonadati</taxon>
        <taxon>Bacteroidota</taxon>
        <taxon>Bacteroidia</taxon>
        <taxon>Bacteroidales</taxon>
        <taxon>Salinivirgaceae</taxon>
        <taxon>Salinivirga</taxon>
    </lineage>
</organism>
<proteinExistence type="inferred from homology"/>
<sequence length="417" mass="46503">MFDIDRWQEIIHTLKSNKLRTFLTAFGVFWGIFMLTVMLGSGTGLENGIYRNMGDFSTNSAFMWTQKTTEPYKGFEAGRNWNFNNGDTKAILDNVAGIDRLAPRIQGYGGDGATNAVYGDNTGSFSIFGDYPDWNEVDPLTITEGRFINEMDIQRRRKVVVIGKRVKEILFDKGEEPLNKFIRINGVYFQVVGVFKSKKTGQQADNENQNVHIPFTTLQRLYNYGDKVFWYAMTSHKTTSVSAVAEEVMEVVKRRHDIAPYDDQAIGHFNVEEQFMKVQNLFTGINILIWLVGIGTLLAGVIGVSNIMLVVVRERTKEIGIRRAIGAKPVKITNQILMESLVLTASAGWMGLVFGVGLIELINSAMGEGSDFFSNPTVNFGVAITALTILIISGVLAGMLPAKRALRIKPIEALRTE</sequence>
<feature type="domain" description="ABC3 transporter permease C-terminal" evidence="8">
    <location>
        <begin position="291"/>
        <end position="410"/>
    </location>
</feature>
<evidence type="ECO:0000256" key="2">
    <source>
        <dbReference type="ARBA" id="ARBA00022475"/>
    </source>
</evidence>
<dbReference type="InterPro" id="IPR003838">
    <property type="entry name" value="ABC3_permease_C"/>
</dbReference>
<evidence type="ECO:0000256" key="1">
    <source>
        <dbReference type="ARBA" id="ARBA00004651"/>
    </source>
</evidence>
<evidence type="ECO:0000256" key="7">
    <source>
        <dbReference type="SAM" id="Phobius"/>
    </source>
</evidence>
<dbReference type="GO" id="GO:0005886">
    <property type="term" value="C:plasma membrane"/>
    <property type="evidence" value="ECO:0007669"/>
    <property type="project" value="UniProtKB-SubCell"/>
</dbReference>
<accession>A0A0S2HXX0</accession>
<evidence type="ECO:0000259" key="9">
    <source>
        <dbReference type="Pfam" id="PF12704"/>
    </source>
</evidence>
<dbReference type="STRING" id="1307839.L21SP5_01274"/>
<gene>
    <name evidence="10" type="ORF">L21SP5_01274</name>
</gene>
<evidence type="ECO:0000259" key="8">
    <source>
        <dbReference type="Pfam" id="PF02687"/>
    </source>
</evidence>
<dbReference type="InterPro" id="IPR025857">
    <property type="entry name" value="MacB_PCD"/>
</dbReference>
<feature type="transmembrane region" description="Helical" evidence="7">
    <location>
        <begin position="21"/>
        <end position="42"/>
    </location>
</feature>
<protein>
    <submittedName>
        <fullName evidence="10">Macrolide export permease protein MacB</fullName>
    </submittedName>
</protein>
<dbReference type="RefSeq" id="WP_057952439.1">
    <property type="nucleotide sequence ID" value="NZ_CP013118.1"/>
</dbReference>
<dbReference type="InterPro" id="IPR050250">
    <property type="entry name" value="Macrolide_Exporter_MacB"/>
</dbReference>
<dbReference type="Pfam" id="PF12704">
    <property type="entry name" value="MacB_PCD"/>
    <property type="match status" value="1"/>
</dbReference>
<dbReference type="AlphaFoldDB" id="A0A0S2HXX0"/>
<feature type="domain" description="MacB-like periplasmic core" evidence="9">
    <location>
        <begin position="21"/>
        <end position="248"/>
    </location>
</feature>
<evidence type="ECO:0000256" key="4">
    <source>
        <dbReference type="ARBA" id="ARBA00022989"/>
    </source>
</evidence>
<dbReference type="PATRIC" id="fig|1307839.3.peg.1364"/>
<dbReference type="PANTHER" id="PTHR30572:SF4">
    <property type="entry name" value="ABC TRANSPORTER PERMEASE YTRF"/>
    <property type="match status" value="1"/>
</dbReference>
<dbReference type="EMBL" id="CP013118">
    <property type="protein sequence ID" value="ALO14928.1"/>
    <property type="molecule type" value="Genomic_DNA"/>
</dbReference>
<name>A0A0S2HXX0_9BACT</name>
<feature type="transmembrane region" description="Helical" evidence="7">
    <location>
        <begin position="341"/>
        <end position="359"/>
    </location>
</feature>
<keyword evidence="2" id="KW-1003">Cell membrane</keyword>
<feature type="transmembrane region" description="Helical" evidence="7">
    <location>
        <begin position="379"/>
        <end position="400"/>
    </location>
</feature>
<keyword evidence="5 7" id="KW-0472">Membrane</keyword>
<reference evidence="10 11" key="1">
    <citation type="submission" date="2015-11" db="EMBL/GenBank/DDBJ databases">
        <title>Description and complete genome sequence of a novel strain predominating in hypersaline microbial mats and representing a new family of the Bacteriodetes phylum.</title>
        <authorList>
            <person name="Spring S."/>
            <person name="Bunk B."/>
            <person name="Sproer C."/>
            <person name="Klenk H.-P."/>
        </authorList>
    </citation>
    <scope>NUCLEOTIDE SEQUENCE [LARGE SCALE GENOMIC DNA]</scope>
    <source>
        <strain evidence="10 11">L21-Spi-D4</strain>
    </source>
</reference>
<dbReference type="Pfam" id="PF02687">
    <property type="entry name" value="FtsX"/>
    <property type="match status" value="1"/>
</dbReference>
<dbReference type="KEGG" id="blq:L21SP5_01274"/>
<keyword evidence="11" id="KW-1185">Reference proteome</keyword>
<evidence type="ECO:0000256" key="6">
    <source>
        <dbReference type="ARBA" id="ARBA00038076"/>
    </source>
</evidence>
<dbReference type="GO" id="GO:0022857">
    <property type="term" value="F:transmembrane transporter activity"/>
    <property type="evidence" value="ECO:0007669"/>
    <property type="project" value="TreeGrafter"/>
</dbReference>